<gene>
    <name evidence="1" type="ORF">Fot_20959</name>
</gene>
<accession>A0ABD1UTG6</accession>
<evidence type="ECO:0000313" key="1">
    <source>
        <dbReference type="EMBL" id="KAL2528358.1"/>
    </source>
</evidence>
<keyword evidence="2" id="KW-1185">Reference proteome</keyword>
<reference evidence="2" key="1">
    <citation type="submission" date="2024-07" db="EMBL/GenBank/DDBJ databases">
        <title>Two chromosome-level genome assemblies of Korean endemic species Abeliophyllum distichum and Forsythia ovata (Oleaceae).</title>
        <authorList>
            <person name="Jang H."/>
        </authorList>
    </citation>
    <scope>NUCLEOTIDE SEQUENCE [LARGE SCALE GENOMIC DNA]</scope>
</reference>
<comment type="caution">
    <text evidence="1">The sequence shown here is derived from an EMBL/GenBank/DDBJ whole genome shotgun (WGS) entry which is preliminary data.</text>
</comment>
<name>A0ABD1UTG6_9LAMI</name>
<evidence type="ECO:0000313" key="2">
    <source>
        <dbReference type="Proteomes" id="UP001604277"/>
    </source>
</evidence>
<dbReference type="EMBL" id="JBFOLJ010000006">
    <property type="protein sequence ID" value="KAL2528358.1"/>
    <property type="molecule type" value="Genomic_DNA"/>
</dbReference>
<proteinExistence type="predicted"/>
<dbReference type="Proteomes" id="UP001604277">
    <property type="component" value="Unassembled WGS sequence"/>
</dbReference>
<sequence>MTTTAATDTWSLSNMFNVSSDSRYHTTCSECNLSTHPNLYITNHFLEALPYHKRKSSYYMPNVDSIQCTHRIANARVSTSTAIVHHPDHHCFTTANKHCADLRLLLPFSATIAPPSVS</sequence>
<organism evidence="1 2">
    <name type="scientific">Forsythia ovata</name>
    <dbReference type="NCBI Taxonomy" id="205694"/>
    <lineage>
        <taxon>Eukaryota</taxon>
        <taxon>Viridiplantae</taxon>
        <taxon>Streptophyta</taxon>
        <taxon>Embryophyta</taxon>
        <taxon>Tracheophyta</taxon>
        <taxon>Spermatophyta</taxon>
        <taxon>Magnoliopsida</taxon>
        <taxon>eudicotyledons</taxon>
        <taxon>Gunneridae</taxon>
        <taxon>Pentapetalae</taxon>
        <taxon>asterids</taxon>
        <taxon>lamiids</taxon>
        <taxon>Lamiales</taxon>
        <taxon>Oleaceae</taxon>
        <taxon>Forsythieae</taxon>
        <taxon>Forsythia</taxon>
    </lineage>
</organism>
<dbReference type="AlphaFoldDB" id="A0ABD1UTG6"/>
<protein>
    <submittedName>
        <fullName evidence="1">Uncharacterized protein</fullName>
    </submittedName>
</protein>